<dbReference type="InterPro" id="IPR036397">
    <property type="entry name" value="RNaseH_sf"/>
</dbReference>
<protein>
    <submittedName>
        <fullName evidence="1">Uncharacterized protein</fullName>
    </submittedName>
</protein>
<dbReference type="Gene3D" id="3.30.420.10">
    <property type="entry name" value="Ribonuclease H-like superfamily/Ribonuclease H"/>
    <property type="match status" value="1"/>
</dbReference>
<sequence length="229" mass="26776">MSVLKALKTRTLDAKTSFIIYEIKSSWWKLKENNLEVKFLWTPSHIGVQGNESADQLAKSIVTADTDRITGVAIPHTDLYSILKQQLREEWKMQWNAVLEAGKGRWYASINSELNIPWFSRNERYHCRKFYTIMCRLRFGHYRLNAHLSRMKIVASATCSFCHTESDQTAEHIIFDCPAYAIVRLLLIEELMQVYENSESVPRALQDILRNTDTYLALYNFIHHTVKEI</sequence>
<name>A0A0N1PF39_PAPXU</name>
<accession>A0A0N1PF39</accession>
<dbReference type="EMBL" id="KQ458842">
    <property type="protein sequence ID" value="KPJ04890.1"/>
    <property type="molecule type" value="Genomic_DNA"/>
</dbReference>
<dbReference type="AlphaFoldDB" id="A0A0N1PF39"/>
<keyword evidence="2" id="KW-1185">Reference proteome</keyword>
<evidence type="ECO:0000313" key="1">
    <source>
        <dbReference type="EMBL" id="KPJ04890.1"/>
    </source>
</evidence>
<proteinExistence type="predicted"/>
<organism evidence="1 2">
    <name type="scientific">Papilio xuthus</name>
    <name type="common">Asian swallowtail butterfly</name>
    <dbReference type="NCBI Taxonomy" id="66420"/>
    <lineage>
        <taxon>Eukaryota</taxon>
        <taxon>Metazoa</taxon>
        <taxon>Ecdysozoa</taxon>
        <taxon>Arthropoda</taxon>
        <taxon>Hexapoda</taxon>
        <taxon>Insecta</taxon>
        <taxon>Pterygota</taxon>
        <taxon>Neoptera</taxon>
        <taxon>Endopterygota</taxon>
        <taxon>Lepidoptera</taxon>
        <taxon>Glossata</taxon>
        <taxon>Ditrysia</taxon>
        <taxon>Papilionoidea</taxon>
        <taxon>Papilionidae</taxon>
        <taxon>Papilioninae</taxon>
        <taxon>Papilio</taxon>
    </lineage>
</organism>
<gene>
    <name evidence="1" type="ORF">RR46_01242</name>
</gene>
<dbReference type="InterPro" id="IPR012337">
    <property type="entry name" value="RNaseH-like_sf"/>
</dbReference>
<dbReference type="GO" id="GO:0003676">
    <property type="term" value="F:nucleic acid binding"/>
    <property type="evidence" value="ECO:0007669"/>
    <property type="project" value="InterPro"/>
</dbReference>
<dbReference type="STRING" id="66420.A0A0N1PF39"/>
<evidence type="ECO:0000313" key="2">
    <source>
        <dbReference type="Proteomes" id="UP000053268"/>
    </source>
</evidence>
<dbReference type="SUPFAM" id="SSF53098">
    <property type="entry name" value="Ribonuclease H-like"/>
    <property type="match status" value="1"/>
</dbReference>
<dbReference type="Proteomes" id="UP000053268">
    <property type="component" value="Unassembled WGS sequence"/>
</dbReference>
<reference evidence="1 2" key="1">
    <citation type="journal article" date="2015" name="Nat. Commun.">
        <title>Outbred genome sequencing and CRISPR/Cas9 gene editing in butterflies.</title>
        <authorList>
            <person name="Li X."/>
            <person name="Fan D."/>
            <person name="Zhang W."/>
            <person name="Liu G."/>
            <person name="Zhang L."/>
            <person name="Zhao L."/>
            <person name="Fang X."/>
            <person name="Chen L."/>
            <person name="Dong Y."/>
            <person name="Chen Y."/>
            <person name="Ding Y."/>
            <person name="Zhao R."/>
            <person name="Feng M."/>
            <person name="Zhu Y."/>
            <person name="Feng Y."/>
            <person name="Jiang X."/>
            <person name="Zhu D."/>
            <person name="Xiang H."/>
            <person name="Feng X."/>
            <person name="Li S."/>
            <person name="Wang J."/>
            <person name="Zhang G."/>
            <person name="Kronforst M.R."/>
            <person name="Wang W."/>
        </authorList>
    </citation>
    <scope>NUCLEOTIDE SEQUENCE [LARGE SCALE GENOMIC DNA]</scope>
    <source>
        <strain evidence="1">Ya'a_city_454_Px</strain>
        <tissue evidence="1">Whole body</tissue>
    </source>
</reference>